<proteinExistence type="predicted"/>
<comment type="caution">
    <text evidence="1">The sequence shown here is derived from an EMBL/GenBank/DDBJ whole genome shotgun (WGS) entry which is preliminary data.</text>
</comment>
<dbReference type="Proteomes" id="UP000324897">
    <property type="component" value="Unassembled WGS sequence"/>
</dbReference>
<gene>
    <name evidence="1" type="ORF">EJB05_31778</name>
</gene>
<accession>A0A5J9UG34</accession>
<organism evidence="1 2">
    <name type="scientific">Eragrostis curvula</name>
    <name type="common">weeping love grass</name>
    <dbReference type="NCBI Taxonomy" id="38414"/>
    <lineage>
        <taxon>Eukaryota</taxon>
        <taxon>Viridiplantae</taxon>
        <taxon>Streptophyta</taxon>
        <taxon>Embryophyta</taxon>
        <taxon>Tracheophyta</taxon>
        <taxon>Spermatophyta</taxon>
        <taxon>Magnoliopsida</taxon>
        <taxon>Liliopsida</taxon>
        <taxon>Poales</taxon>
        <taxon>Poaceae</taxon>
        <taxon>PACMAD clade</taxon>
        <taxon>Chloridoideae</taxon>
        <taxon>Eragrostideae</taxon>
        <taxon>Eragrostidinae</taxon>
        <taxon>Eragrostis</taxon>
    </lineage>
</organism>
<dbReference type="AlphaFoldDB" id="A0A5J9UG34"/>
<protein>
    <submittedName>
        <fullName evidence="1">Uncharacterized protein</fullName>
    </submittedName>
</protein>
<dbReference type="EMBL" id="RWGY01000026">
    <property type="protein sequence ID" value="TVU22098.1"/>
    <property type="molecule type" value="Genomic_DNA"/>
</dbReference>
<keyword evidence="2" id="KW-1185">Reference proteome</keyword>
<evidence type="ECO:0000313" key="2">
    <source>
        <dbReference type="Proteomes" id="UP000324897"/>
    </source>
</evidence>
<name>A0A5J9UG34_9POAL</name>
<feature type="non-terminal residue" evidence="1">
    <location>
        <position position="1"/>
    </location>
</feature>
<evidence type="ECO:0000313" key="1">
    <source>
        <dbReference type="EMBL" id="TVU22098.1"/>
    </source>
</evidence>
<dbReference type="Gramene" id="TVU22098">
    <property type="protein sequence ID" value="TVU22098"/>
    <property type="gene ID" value="EJB05_31778"/>
</dbReference>
<sequence length="128" mass="13839">MGSSKFDTFKCTETTRSCAPNLLPPIEATQDFLLSLAPVLGPVRGSWTQQQVRPSVSDLSLSAQHHQEGRSLSLGASAVSWIGEGGILKAVSGISRAQSVDRYPLLTVLKGREWAWMPGTQELVETKT</sequence>
<reference evidence="1 2" key="1">
    <citation type="journal article" date="2019" name="Sci. Rep.">
        <title>A high-quality genome of Eragrostis curvula grass provides insights into Poaceae evolution and supports new strategies to enhance forage quality.</title>
        <authorList>
            <person name="Carballo J."/>
            <person name="Santos B.A.C.M."/>
            <person name="Zappacosta D."/>
            <person name="Garbus I."/>
            <person name="Selva J.P."/>
            <person name="Gallo C.A."/>
            <person name="Diaz A."/>
            <person name="Albertini E."/>
            <person name="Caccamo M."/>
            <person name="Echenique V."/>
        </authorList>
    </citation>
    <scope>NUCLEOTIDE SEQUENCE [LARGE SCALE GENOMIC DNA]</scope>
    <source>
        <strain evidence="2">cv. Victoria</strain>
        <tissue evidence="1">Leaf</tissue>
    </source>
</reference>